<organism evidence="2 3">
    <name type="scientific">Alternaria tenuissima</name>
    <dbReference type="NCBI Taxonomy" id="119927"/>
    <lineage>
        <taxon>Eukaryota</taxon>
        <taxon>Fungi</taxon>
        <taxon>Dikarya</taxon>
        <taxon>Ascomycota</taxon>
        <taxon>Pezizomycotina</taxon>
        <taxon>Dothideomycetes</taxon>
        <taxon>Pleosporomycetidae</taxon>
        <taxon>Pleosporales</taxon>
        <taxon>Pleosporineae</taxon>
        <taxon>Pleosporaceae</taxon>
        <taxon>Alternaria</taxon>
        <taxon>Alternaria sect. Alternaria</taxon>
        <taxon>Alternaria alternata complex</taxon>
    </lineage>
</organism>
<feature type="chain" id="PRO_5045305529" evidence="1">
    <location>
        <begin position="20"/>
        <end position="195"/>
    </location>
</feature>
<dbReference type="EMBL" id="PDXF01000168">
    <property type="protein sequence ID" value="RYN85777.1"/>
    <property type="molecule type" value="Genomic_DNA"/>
</dbReference>
<comment type="caution">
    <text evidence="2">The sequence shown here is derived from an EMBL/GenBank/DDBJ whole genome shotgun (WGS) entry which is preliminary data.</text>
</comment>
<reference evidence="3" key="1">
    <citation type="journal article" date="2019" name="bioRxiv">
        <title>Genomics, evolutionary history and diagnostics of the Alternaria alternata species group including apple and Asian pear pathotypes.</title>
        <authorList>
            <person name="Armitage A.D."/>
            <person name="Cockerton H.M."/>
            <person name="Sreenivasaprasad S."/>
            <person name="Woodhall J.W."/>
            <person name="Lane C.R."/>
            <person name="Harrison R.J."/>
            <person name="Clarkson J.P."/>
        </authorList>
    </citation>
    <scope>NUCLEOTIDE SEQUENCE [LARGE SCALE GENOMIC DNA]</scope>
    <source>
        <strain evidence="3">FERA 635</strain>
    </source>
</reference>
<accession>A0ABY0FPE9</accession>
<keyword evidence="1" id="KW-0732">Signal</keyword>
<keyword evidence="3" id="KW-1185">Reference proteome</keyword>
<evidence type="ECO:0000313" key="3">
    <source>
        <dbReference type="Proteomes" id="UP000293195"/>
    </source>
</evidence>
<feature type="signal peptide" evidence="1">
    <location>
        <begin position="1"/>
        <end position="19"/>
    </location>
</feature>
<gene>
    <name evidence="2" type="ORF">AA0119_g13125</name>
</gene>
<evidence type="ECO:0000256" key="1">
    <source>
        <dbReference type="SAM" id="SignalP"/>
    </source>
</evidence>
<name>A0ABY0FPE9_9PLEO</name>
<protein>
    <submittedName>
        <fullName evidence="2">Uncharacterized protein</fullName>
    </submittedName>
</protein>
<dbReference type="Proteomes" id="UP000293195">
    <property type="component" value="Unassembled WGS sequence"/>
</dbReference>
<proteinExistence type="predicted"/>
<evidence type="ECO:0000313" key="2">
    <source>
        <dbReference type="EMBL" id="RYN85777.1"/>
    </source>
</evidence>
<sequence>MRRLCFVLSLPWLVVSTIAILPERAAPQVAHRSTPETAECQEPHDCEALSALENQRMHARSPEHKNSIQILYKENVFSYVHEWGVYFGPRGIAVDPCNLGPFKEDHYEVTARPGSPISDIDTPPPTPKGRWSELSSLPAGADCSIVGDGLGPPTLKCGQDRTIAFAKDPGYYGAATGCLDGPIKYHRAYYVEFTL</sequence>